<comment type="caution">
    <text evidence="1">The sequence shown here is derived from an EMBL/GenBank/DDBJ whole genome shotgun (WGS) entry which is preliminary data.</text>
</comment>
<organism evidence="1 2">
    <name type="scientific">Prauserella alba</name>
    <dbReference type="NCBI Taxonomy" id="176898"/>
    <lineage>
        <taxon>Bacteria</taxon>
        <taxon>Bacillati</taxon>
        <taxon>Actinomycetota</taxon>
        <taxon>Actinomycetes</taxon>
        <taxon>Pseudonocardiales</taxon>
        <taxon>Pseudonocardiaceae</taxon>
        <taxon>Prauserella</taxon>
    </lineage>
</organism>
<accession>A0ABN1VFT1</accession>
<gene>
    <name evidence="1" type="ORF">GCM10009675_32360</name>
</gene>
<evidence type="ECO:0000313" key="2">
    <source>
        <dbReference type="Proteomes" id="UP001500467"/>
    </source>
</evidence>
<keyword evidence="2" id="KW-1185">Reference proteome</keyword>
<protein>
    <submittedName>
        <fullName evidence="1">Uncharacterized protein</fullName>
    </submittedName>
</protein>
<evidence type="ECO:0000313" key="1">
    <source>
        <dbReference type="EMBL" id="GAA1209593.1"/>
    </source>
</evidence>
<dbReference type="Proteomes" id="UP001500467">
    <property type="component" value="Unassembled WGS sequence"/>
</dbReference>
<sequence length="64" mass="7035">MYTNEDGQEVQPLAGMYETAFAFYDSLTDEQREALYQSEHVSNLQCAPGGTCDYSTGTGLTVQT</sequence>
<reference evidence="1 2" key="1">
    <citation type="journal article" date="2019" name="Int. J. Syst. Evol. Microbiol.">
        <title>The Global Catalogue of Microorganisms (GCM) 10K type strain sequencing project: providing services to taxonomists for standard genome sequencing and annotation.</title>
        <authorList>
            <consortium name="The Broad Institute Genomics Platform"/>
            <consortium name="The Broad Institute Genome Sequencing Center for Infectious Disease"/>
            <person name="Wu L."/>
            <person name="Ma J."/>
        </authorList>
    </citation>
    <scope>NUCLEOTIDE SEQUENCE [LARGE SCALE GENOMIC DNA]</scope>
    <source>
        <strain evidence="1 2">JCM 13022</strain>
    </source>
</reference>
<dbReference type="RefSeq" id="WP_253859284.1">
    <property type="nucleotide sequence ID" value="NZ_BAAALM010000012.1"/>
</dbReference>
<dbReference type="EMBL" id="BAAALM010000012">
    <property type="protein sequence ID" value="GAA1209593.1"/>
    <property type="molecule type" value="Genomic_DNA"/>
</dbReference>
<proteinExistence type="predicted"/>
<name>A0ABN1VFT1_9PSEU</name>